<dbReference type="InterPro" id="IPR019251">
    <property type="entry name" value="DUF2231_TM"/>
</dbReference>
<gene>
    <name evidence="3" type="ORF">GGR28_002028</name>
</gene>
<feature type="transmembrane region" description="Helical" evidence="1">
    <location>
        <begin position="71"/>
        <end position="91"/>
    </location>
</feature>
<name>A0A840EBM9_9BACT</name>
<dbReference type="Proteomes" id="UP000576209">
    <property type="component" value="Unassembled WGS sequence"/>
</dbReference>
<feature type="transmembrane region" description="Helical" evidence="1">
    <location>
        <begin position="111"/>
        <end position="133"/>
    </location>
</feature>
<comment type="caution">
    <text evidence="3">The sequence shown here is derived from an EMBL/GenBank/DDBJ whole genome shotgun (WGS) entry which is preliminary data.</text>
</comment>
<proteinExistence type="predicted"/>
<reference evidence="3 4" key="1">
    <citation type="submission" date="2020-08" db="EMBL/GenBank/DDBJ databases">
        <title>Genomic Encyclopedia of Type Strains, Phase IV (KMG-IV): sequencing the most valuable type-strain genomes for metagenomic binning, comparative biology and taxonomic classification.</title>
        <authorList>
            <person name="Goeker M."/>
        </authorList>
    </citation>
    <scope>NUCLEOTIDE SEQUENCE [LARGE SCALE GENOMIC DNA]</scope>
    <source>
        <strain evidence="3 4">DSM 105137</strain>
    </source>
</reference>
<evidence type="ECO:0000259" key="2">
    <source>
        <dbReference type="Pfam" id="PF09990"/>
    </source>
</evidence>
<feature type="transmembrane region" description="Helical" evidence="1">
    <location>
        <begin position="43"/>
        <end position="64"/>
    </location>
</feature>
<keyword evidence="1" id="KW-1133">Transmembrane helix</keyword>
<keyword evidence="1" id="KW-0812">Transmembrane</keyword>
<keyword evidence="1" id="KW-0472">Membrane</keyword>
<feature type="transmembrane region" description="Helical" evidence="1">
    <location>
        <begin position="145"/>
        <end position="167"/>
    </location>
</feature>
<dbReference type="Pfam" id="PF09990">
    <property type="entry name" value="DUF2231"/>
    <property type="match status" value="1"/>
</dbReference>
<keyword evidence="4" id="KW-1185">Reference proteome</keyword>
<evidence type="ECO:0000256" key="1">
    <source>
        <dbReference type="SAM" id="Phobius"/>
    </source>
</evidence>
<accession>A0A840EBM9</accession>
<dbReference type="EMBL" id="JACIFF010000004">
    <property type="protein sequence ID" value="MBB4079408.1"/>
    <property type="molecule type" value="Genomic_DNA"/>
</dbReference>
<protein>
    <submittedName>
        <fullName evidence="3">Putative membrane protein</fullName>
    </submittedName>
</protein>
<sequence length="185" mass="20049">MKYLLVSILTIVFPLGTYAQQLQESPVVEASLSDFANLHPLIVHVPIMLLIVAVATQIGSLFIWKKPLDWVTFLALTGGVAGAVMAGVVFHPHTTGLTPAAQQVLEQHDSYAYWTMWLSAAALVLKGISMWLLQDKRWLEIVTTLILAGSAVTVSLAAHYGGTLVYIHGVGVQGNYVEGDSNHEN</sequence>
<dbReference type="AlphaFoldDB" id="A0A840EBM9"/>
<evidence type="ECO:0000313" key="3">
    <source>
        <dbReference type="EMBL" id="MBB4079408.1"/>
    </source>
</evidence>
<dbReference type="RefSeq" id="WP_183495655.1">
    <property type="nucleotide sequence ID" value="NZ_JACIFF010000004.1"/>
</dbReference>
<feature type="domain" description="DUF2231" evidence="2">
    <location>
        <begin position="37"/>
        <end position="173"/>
    </location>
</feature>
<organism evidence="3 4">
    <name type="scientific">Neolewinella aquimaris</name>
    <dbReference type="NCBI Taxonomy" id="1835722"/>
    <lineage>
        <taxon>Bacteria</taxon>
        <taxon>Pseudomonadati</taxon>
        <taxon>Bacteroidota</taxon>
        <taxon>Saprospiria</taxon>
        <taxon>Saprospirales</taxon>
        <taxon>Lewinellaceae</taxon>
        <taxon>Neolewinella</taxon>
    </lineage>
</organism>
<evidence type="ECO:0000313" key="4">
    <source>
        <dbReference type="Proteomes" id="UP000576209"/>
    </source>
</evidence>